<feature type="compositionally biased region" description="Low complexity" evidence="12">
    <location>
        <begin position="150"/>
        <end position="159"/>
    </location>
</feature>
<dbReference type="Proteomes" id="UP001472866">
    <property type="component" value="Chromosome 03"/>
</dbReference>
<comment type="catalytic activity">
    <reaction evidence="11">
        <text>ATP + H2O = ADP + phosphate + H(+)</text>
        <dbReference type="Rhea" id="RHEA:13065"/>
        <dbReference type="ChEBI" id="CHEBI:15377"/>
        <dbReference type="ChEBI" id="CHEBI:15378"/>
        <dbReference type="ChEBI" id="CHEBI:30616"/>
        <dbReference type="ChEBI" id="CHEBI:43474"/>
        <dbReference type="ChEBI" id="CHEBI:456216"/>
    </reaction>
</comment>
<evidence type="ECO:0000256" key="12">
    <source>
        <dbReference type="SAM" id="MobiDB-lite"/>
    </source>
</evidence>
<keyword evidence="3 11" id="KW-0547">Nucleotide-binding</keyword>
<dbReference type="SMART" id="SM00490">
    <property type="entry name" value="HELICc"/>
    <property type="match status" value="1"/>
</dbReference>
<dbReference type="PROSITE" id="PS51194">
    <property type="entry name" value="HELICASE_CTER"/>
    <property type="match status" value="1"/>
</dbReference>
<dbReference type="PANTHER" id="PTHR13710">
    <property type="entry name" value="DNA HELICASE RECQ FAMILY MEMBER"/>
    <property type="match status" value="1"/>
</dbReference>
<sequence>MNAPQQHVRDLTALASQLGFEKQATRTAIEKFLWWRKDLRDQAKIVVDDALVNAFLDFLQQQKQRPALSQIQAAPRPVAPKRAATEFEAYKADAAATFNARRQKLASYVEGKSAGRQDITSRNAAPLTIPGLFGVERHVAQRPAERRPRGAAGEAGPAPSRFDVTDPTVVADGSYGSDWERLDTVDLANLKVFGNKGFRHSQKRICELALAKRDVFVLMPTGGGKSLCYQLPAAVAPGLSIVISPLLSLINDQVKALVDKDYPATYLSSSQTERERKAVYRELAKTRPTIKLLYLTPEQFVKSGALQDILGRLHRAGFLSRLVVDEAHCISQWGHDFRVDYKNIGKVKQTLFPGLPSMALTATATEAVRTDVMKTLHMTKKSTDVFRVSFNRPNIRWQVLPKNYENDKDGIPQYVAYIAEYINTKWPGESGIVYCMTRDECEETCAYLRDEFGVRCGFYHAGMTPKQRNLVQLAWKAGRLPVICATVAFGMGVDNAHVRFVVHQSMPQSMEGYYQESGRAGRDGQPAEAVLLFHQRDVGRVKRLIYMAKGKKKSKEIKAKLMEQMQEYCVDARECRRKLILAYFGETFCAERCAGTCDNCAARNKRRPRK</sequence>
<dbReference type="GO" id="GO:0005634">
    <property type="term" value="C:nucleus"/>
    <property type="evidence" value="ECO:0007669"/>
    <property type="project" value="UniProtKB-SubCell"/>
</dbReference>
<comment type="subcellular location">
    <subcellularLocation>
        <location evidence="1 11">Nucleus</location>
    </subcellularLocation>
</comment>
<dbReference type="SMART" id="SM00487">
    <property type="entry name" value="DEXDc"/>
    <property type="match status" value="1"/>
</dbReference>
<dbReference type="GO" id="GO:0003677">
    <property type="term" value="F:DNA binding"/>
    <property type="evidence" value="ECO:0007669"/>
    <property type="project" value="UniProtKB-KW"/>
</dbReference>
<dbReference type="FunFam" id="3.40.50.300:FF:000296">
    <property type="entry name" value="ATP-dependent DNA helicase RecQ"/>
    <property type="match status" value="1"/>
</dbReference>
<dbReference type="PROSITE" id="PS51192">
    <property type="entry name" value="HELICASE_ATP_BIND_1"/>
    <property type="match status" value="1"/>
</dbReference>
<dbReference type="EC" id="5.6.2.4" evidence="11"/>
<dbReference type="AlphaFoldDB" id="A0AAX4P5S6"/>
<dbReference type="InterPro" id="IPR002464">
    <property type="entry name" value="DNA/RNA_helicase_DEAH_CS"/>
</dbReference>
<evidence type="ECO:0000256" key="5">
    <source>
        <dbReference type="ARBA" id="ARBA00022806"/>
    </source>
</evidence>
<dbReference type="Pfam" id="PF00271">
    <property type="entry name" value="Helicase_C"/>
    <property type="match status" value="1"/>
</dbReference>
<dbReference type="Pfam" id="PF16124">
    <property type="entry name" value="RecQ_Zn_bind"/>
    <property type="match status" value="1"/>
</dbReference>
<organism evidence="15 16">
    <name type="scientific">Chloropicon roscoffensis</name>
    <dbReference type="NCBI Taxonomy" id="1461544"/>
    <lineage>
        <taxon>Eukaryota</taxon>
        <taxon>Viridiplantae</taxon>
        <taxon>Chlorophyta</taxon>
        <taxon>Chloropicophyceae</taxon>
        <taxon>Chloropicales</taxon>
        <taxon>Chloropicaceae</taxon>
        <taxon>Chloropicon</taxon>
    </lineage>
</organism>
<dbReference type="CDD" id="cd18794">
    <property type="entry name" value="SF2_C_RecQ"/>
    <property type="match status" value="1"/>
</dbReference>
<evidence type="ECO:0000313" key="16">
    <source>
        <dbReference type="Proteomes" id="UP001472866"/>
    </source>
</evidence>
<evidence type="ECO:0000256" key="11">
    <source>
        <dbReference type="RuleBase" id="RU364117"/>
    </source>
</evidence>
<dbReference type="InterPro" id="IPR027417">
    <property type="entry name" value="P-loop_NTPase"/>
</dbReference>
<keyword evidence="16" id="KW-1185">Reference proteome</keyword>
<evidence type="ECO:0000256" key="1">
    <source>
        <dbReference type="ARBA" id="ARBA00004123"/>
    </source>
</evidence>
<dbReference type="InterPro" id="IPR004589">
    <property type="entry name" value="DNA_helicase_ATP-dep_RecQ"/>
</dbReference>
<evidence type="ECO:0000256" key="2">
    <source>
        <dbReference type="ARBA" id="ARBA00005446"/>
    </source>
</evidence>
<dbReference type="NCBIfam" id="TIGR00614">
    <property type="entry name" value="recQ_fam"/>
    <property type="match status" value="1"/>
</dbReference>
<dbReference type="GO" id="GO:0009378">
    <property type="term" value="F:four-way junction helicase activity"/>
    <property type="evidence" value="ECO:0007669"/>
    <property type="project" value="TreeGrafter"/>
</dbReference>
<dbReference type="SUPFAM" id="SSF52540">
    <property type="entry name" value="P-loop containing nucleoside triphosphate hydrolases"/>
    <property type="match status" value="1"/>
</dbReference>
<dbReference type="FunFam" id="3.40.50.300:FF:001975">
    <property type="entry name" value="ATP-dependent DNA helicase"/>
    <property type="match status" value="1"/>
</dbReference>
<dbReference type="GO" id="GO:0005524">
    <property type="term" value="F:ATP binding"/>
    <property type="evidence" value="ECO:0007669"/>
    <property type="project" value="UniProtKB-KW"/>
</dbReference>
<evidence type="ECO:0000313" key="15">
    <source>
        <dbReference type="EMBL" id="WZN61114.1"/>
    </source>
</evidence>
<dbReference type="PANTHER" id="PTHR13710:SF153">
    <property type="entry name" value="RECQ-LIKE DNA HELICASE BLM"/>
    <property type="match status" value="1"/>
</dbReference>
<keyword evidence="9 11" id="KW-0539">Nucleus</keyword>
<evidence type="ECO:0000256" key="9">
    <source>
        <dbReference type="ARBA" id="ARBA00023242"/>
    </source>
</evidence>
<dbReference type="InterPro" id="IPR011545">
    <property type="entry name" value="DEAD/DEAH_box_helicase_dom"/>
</dbReference>
<keyword evidence="8" id="KW-0413">Isomerase</keyword>
<dbReference type="Gene3D" id="3.40.50.300">
    <property type="entry name" value="P-loop containing nucleotide triphosphate hydrolases"/>
    <property type="match status" value="2"/>
</dbReference>
<dbReference type="CDD" id="cd17920">
    <property type="entry name" value="DEXHc_RecQ"/>
    <property type="match status" value="1"/>
</dbReference>
<keyword evidence="7" id="KW-0238">DNA-binding</keyword>
<dbReference type="GO" id="GO:0005737">
    <property type="term" value="C:cytoplasm"/>
    <property type="evidence" value="ECO:0007669"/>
    <property type="project" value="TreeGrafter"/>
</dbReference>
<feature type="domain" description="Helicase C-terminal" evidence="14">
    <location>
        <begin position="410"/>
        <end position="565"/>
    </location>
</feature>
<reference evidence="15 16" key="1">
    <citation type="submission" date="2024-03" db="EMBL/GenBank/DDBJ databases">
        <title>Complete genome sequence of the green alga Chloropicon roscoffensis RCC1871.</title>
        <authorList>
            <person name="Lemieux C."/>
            <person name="Pombert J.-F."/>
            <person name="Otis C."/>
            <person name="Turmel M."/>
        </authorList>
    </citation>
    <scope>NUCLEOTIDE SEQUENCE [LARGE SCALE GENOMIC DNA]</scope>
    <source>
        <strain evidence="15 16">RCC1871</strain>
    </source>
</reference>
<evidence type="ECO:0000256" key="7">
    <source>
        <dbReference type="ARBA" id="ARBA00023125"/>
    </source>
</evidence>
<accession>A0AAX4P5S6</accession>
<comment type="catalytic activity">
    <reaction evidence="10 11">
        <text>Couples ATP hydrolysis with the unwinding of duplex DNA by translocating in the 3'-5' direction.</text>
        <dbReference type="EC" id="5.6.2.4"/>
    </reaction>
</comment>
<keyword evidence="6 11" id="KW-0067">ATP-binding</keyword>
<dbReference type="GO" id="GO:0016787">
    <property type="term" value="F:hydrolase activity"/>
    <property type="evidence" value="ECO:0007669"/>
    <property type="project" value="UniProtKB-KW"/>
</dbReference>
<evidence type="ECO:0000259" key="14">
    <source>
        <dbReference type="PROSITE" id="PS51194"/>
    </source>
</evidence>
<dbReference type="GO" id="GO:0005694">
    <property type="term" value="C:chromosome"/>
    <property type="evidence" value="ECO:0007669"/>
    <property type="project" value="TreeGrafter"/>
</dbReference>
<dbReference type="InterPro" id="IPR001650">
    <property type="entry name" value="Helicase_C-like"/>
</dbReference>
<dbReference type="InterPro" id="IPR014001">
    <property type="entry name" value="Helicase_ATP-bd"/>
</dbReference>
<name>A0AAX4P5S6_9CHLO</name>
<evidence type="ECO:0000256" key="6">
    <source>
        <dbReference type="ARBA" id="ARBA00022840"/>
    </source>
</evidence>
<evidence type="ECO:0000256" key="3">
    <source>
        <dbReference type="ARBA" id="ARBA00022741"/>
    </source>
</evidence>
<dbReference type="GO" id="GO:0043138">
    <property type="term" value="F:3'-5' DNA helicase activity"/>
    <property type="evidence" value="ECO:0007669"/>
    <property type="project" value="UniProtKB-EC"/>
</dbReference>
<evidence type="ECO:0000259" key="13">
    <source>
        <dbReference type="PROSITE" id="PS51192"/>
    </source>
</evidence>
<feature type="region of interest" description="Disordered" evidence="12">
    <location>
        <begin position="141"/>
        <end position="167"/>
    </location>
</feature>
<comment type="similarity">
    <text evidence="2 11">Belongs to the helicase family. RecQ subfamily.</text>
</comment>
<evidence type="ECO:0000256" key="4">
    <source>
        <dbReference type="ARBA" id="ARBA00022801"/>
    </source>
</evidence>
<protein>
    <recommendedName>
        <fullName evidence="11">ATP-dependent DNA helicase</fullName>
        <ecNumber evidence="11">5.6.2.4</ecNumber>
    </recommendedName>
</protein>
<dbReference type="InterPro" id="IPR032284">
    <property type="entry name" value="RecQ_Zn-bd"/>
</dbReference>
<dbReference type="PROSITE" id="PS00690">
    <property type="entry name" value="DEAH_ATP_HELICASE"/>
    <property type="match status" value="1"/>
</dbReference>
<dbReference type="EMBL" id="CP151503">
    <property type="protein sequence ID" value="WZN61114.1"/>
    <property type="molecule type" value="Genomic_DNA"/>
</dbReference>
<evidence type="ECO:0000256" key="8">
    <source>
        <dbReference type="ARBA" id="ARBA00023235"/>
    </source>
</evidence>
<keyword evidence="4 11" id="KW-0378">Hydrolase</keyword>
<gene>
    <name evidence="15" type="ORF">HKI87_03g26480</name>
</gene>
<proteinExistence type="inferred from homology"/>
<dbReference type="Pfam" id="PF00270">
    <property type="entry name" value="DEAD"/>
    <property type="match status" value="1"/>
</dbReference>
<dbReference type="GO" id="GO:0000724">
    <property type="term" value="P:double-strand break repair via homologous recombination"/>
    <property type="evidence" value="ECO:0007669"/>
    <property type="project" value="TreeGrafter"/>
</dbReference>
<keyword evidence="5 11" id="KW-0347">Helicase</keyword>
<evidence type="ECO:0000256" key="10">
    <source>
        <dbReference type="ARBA" id="ARBA00034617"/>
    </source>
</evidence>
<feature type="domain" description="Helicase ATP-binding" evidence="13">
    <location>
        <begin position="206"/>
        <end position="382"/>
    </location>
</feature>